<name>A0A0E9XBM2_ANGAN</name>
<organism evidence="1">
    <name type="scientific">Anguilla anguilla</name>
    <name type="common">European freshwater eel</name>
    <name type="synonym">Muraena anguilla</name>
    <dbReference type="NCBI Taxonomy" id="7936"/>
    <lineage>
        <taxon>Eukaryota</taxon>
        <taxon>Metazoa</taxon>
        <taxon>Chordata</taxon>
        <taxon>Craniata</taxon>
        <taxon>Vertebrata</taxon>
        <taxon>Euteleostomi</taxon>
        <taxon>Actinopterygii</taxon>
        <taxon>Neopterygii</taxon>
        <taxon>Teleostei</taxon>
        <taxon>Anguilliformes</taxon>
        <taxon>Anguillidae</taxon>
        <taxon>Anguilla</taxon>
    </lineage>
</organism>
<reference evidence="1" key="1">
    <citation type="submission" date="2014-11" db="EMBL/GenBank/DDBJ databases">
        <authorList>
            <person name="Amaro Gonzalez C."/>
        </authorList>
    </citation>
    <scope>NUCLEOTIDE SEQUENCE</scope>
</reference>
<protein>
    <submittedName>
        <fullName evidence="1">Uncharacterized protein</fullName>
    </submittedName>
</protein>
<dbReference type="EMBL" id="GBXM01008761">
    <property type="protein sequence ID" value="JAH99816.1"/>
    <property type="molecule type" value="Transcribed_RNA"/>
</dbReference>
<accession>A0A0E9XBM2</accession>
<sequence length="50" mass="5602">MSLRTFSIGDSSLFSHTSDEMFSNHNISSEVKSIVAQGSFMTGHEEWHVI</sequence>
<evidence type="ECO:0000313" key="1">
    <source>
        <dbReference type="EMBL" id="JAH99816.1"/>
    </source>
</evidence>
<proteinExistence type="predicted"/>
<dbReference type="AlphaFoldDB" id="A0A0E9XBM2"/>
<reference evidence="1" key="2">
    <citation type="journal article" date="2015" name="Fish Shellfish Immunol.">
        <title>Early steps in the European eel (Anguilla anguilla)-Vibrio vulnificus interaction in the gills: Role of the RtxA13 toxin.</title>
        <authorList>
            <person name="Callol A."/>
            <person name="Pajuelo D."/>
            <person name="Ebbesson L."/>
            <person name="Teles M."/>
            <person name="MacKenzie S."/>
            <person name="Amaro C."/>
        </authorList>
    </citation>
    <scope>NUCLEOTIDE SEQUENCE</scope>
</reference>